<dbReference type="EMBL" id="BPLR01002556">
    <property type="protein sequence ID" value="GIX75064.1"/>
    <property type="molecule type" value="Genomic_DNA"/>
</dbReference>
<accession>A0AAV4MT88</accession>
<evidence type="ECO:0000313" key="1">
    <source>
        <dbReference type="EMBL" id="GIX75064.1"/>
    </source>
</evidence>
<keyword evidence="2" id="KW-1185">Reference proteome</keyword>
<protein>
    <submittedName>
        <fullName evidence="1">Uncharacterized protein</fullName>
    </submittedName>
</protein>
<proteinExistence type="predicted"/>
<dbReference type="AlphaFoldDB" id="A0AAV4MT88"/>
<organism evidence="1 2">
    <name type="scientific">Caerostris extrusa</name>
    <name type="common">Bark spider</name>
    <name type="synonym">Caerostris bankana</name>
    <dbReference type="NCBI Taxonomy" id="172846"/>
    <lineage>
        <taxon>Eukaryota</taxon>
        <taxon>Metazoa</taxon>
        <taxon>Ecdysozoa</taxon>
        <taxon>Arthropoda</taxon>
        <taxon>Chelicerata</taxon>
        <taxon>Arachnida</taxon>
        <taxon>Araneae</taxon>
        <taxon>Araneomorphae</taxon>
        <taxon>Entelegynae</taxon>
        <taxon>Araneoidea</taxon>
        <taxon>Araneidae</taxon>
        <taxon>Caerostris</taxon>
    </lineage>
</organism>
<reference evidence="1 2" key="1">
    <citation type="submission" date="2021-06" db="EMBL/GenBank/DDBJ databases">
        <title>Caerostris extrusa draft genome.</title>
        <authorList>
            <person name="Kono N."/>
            <person name="Arakawa K."/>
        </authorList>
    </citation>
    <scope>NUCLEOTIDE SEQUENCE [LARGE SCALE GENOMIC DNA]</scope>
</reference>
<dbReference type="Proteomes" id="UP001054945">
    <property type="component" value="Unassembled WGS sequence"/>
</dbReference>
<evidence type="ECO:0000313" key="2">
    <source>
        <dbReference type="Proteomes" id="UP001054945"/>
    </source>
</evidence>
<gene>
    <name evidence="1" type="ORF">CEXT_32481</name>
</gene>
<sequence length="152" mass="17388">MKRFCWKPQRSLQFIIGNRFHTFLLLKHRGFPCRKPKNGRCQGEKNLPNSIGGSIIRFQNFNSDIPRTLWEWEKIKGSVDCPPPWAQWESFSTRDAISLSTWIADSGDNVIISFSIFQLDRHLDTRPTVVDALTPFSSLAIGGINGEMKMCS</sequence>
<comment type="caution">
    <text evidence="1">The sequence shown here is derived from an EMBL/GenBank/DDBJ whole genome shotgun (WGS) entry which is preliminary data.</text>
</comment>
<name>A0AAV4MT88_CAEEX</name>